<dbReference type="Gene3D" id="3.50.50.100">
    <property type="match status" value="1"/>
</dbReference>
<keyword evidence="3" id="KW-1185">Reference proteome</keyword>
<feature type="domain" description="FAD/NAD(P)-binding" evidence="1">
    <location>
        <begin position="3"/>
        <end position="108"/>
    </location>
</feature>
<sequence>MVHVVIIGAGIGGLPTAYELRRLLPKSHRITLISDNPKFTFIPSLPWVTFDLTPLENIQIDIEHLLWRRGIDWVEGKVTNFDPHAQTLYISGKNIPGKTIHYDYAVSAAIYLCVALYRLHYK</sequence>
<dbReference type="PANTHER" id="PTHR43755:SF1">
    <property type="entry name" value="FAD-DEPENDENT PYRIDINE NUCLEOTIDE-DISULPHIDE OXIDOREDUCTASE"/>
    <property type="match status" value="1"/>
</dbReference>
<dbReference type="Proteomes" id="UP000053372">
    <property type="component" value="Unassembled WGS sequence"/>
</dbReference>
<dbReference type="GO" id="GO:0016491">
    <property type="term" value="F:oxidoreductase activity"/>
    <property type="evidence" value="ECO:0007669"/>
    <property type="project" value="InterPro"/>
</dbReference>
<dbReference type="InterPro" id="IPR036188">
    <property type="entry name" value="FAD/NAD-bd_sf"/>
</dbReference>
<dbReference type="SUPFAM" id="SSF51905">
    <property type="entry name" value="FAD/NAD(P)-binding domain"/>
    <property type="match status" value="1"/>
</dbReference>
<proteinExistence type="predicted"/>
<organism evidence="2 3">
    <name type="scientific">Mastigocoleus testarum BC008</name>
    <dbReference type="NCBI Taxonomy" id="371196"/>
    <lineage>
        <taxon>Bacteria</taxon>
        <taxon>Bacillati</taxon>
        <taxon>Cyanobacteriota</taxon>
        <taxon>Cyanophyceae</taxon>
        <taxon>Nostocales</taxon>
        <taxon>Hapalosiphonaceae</taxon>
        <taxon>Mastigocoleus</taxon>
    </lineage>
</organism>
<comment type="caution">
    <text evidence="2">The sequence shown here is derived from an EMBL/GenBank/DDBJ whole genome shotgun (WGS) entry which is preliminary data.</text>
</comment>
<dbReference type="AlphaFoldDB" id="A0A0V8A0L9"/>
<name>A0A0V8A0L9_9CYAN</name>
<dbReference type="InterPro" id="IPR052541">
    <property type="entry name" value="SQRD"/>
</dbReference>
<dbReference type="Pfam" id="PF07992">
    <property type="entry name" value="Pyr_redox_2"/>
    <property type="match status" value="1"/>
</dbReference>
<reference evidence="2 3" key="1">
    <citation type="journal article" date="2015" name="Genome Announc.">
        <title>Draft Genome of the Euendolithic (true boring) Cyanobacterium Mastigocoleus testarum strain BC008.</title>
        <authorList>
            <person name="Guida B.S."/>
            <person name="Garcia-Pichel F."/>
        </authorList>
    </citation>
    <scope>NUCLEOTIDE SEQUENCE [LARGE SCALE GENOMIC DNA]</scope>
    <source>
        <strain evidence="2 3">BC008</strain>
    </source>
</reference>
<dbReference type="RefSeq" id="WP_058182917.1">
    <property type="nucleotide sequence ID" value="NZ_LMTZ01000001.1"/>
</dbReference>
<evidence type="ECO:0000313" key="3">
    <source>
        <dbReference type="Proteomes" id="UP000053372"/>
    </source>
</evidence>
<dbReference type="InterPro" id="IPR023753">
    <property type="entry name" value="FAD/NAD-binding_dom"/>
</dbReference>
<gene>
    <name evidence="2" type="ORF">BC008_44785</name>
</gene>
<dbReference type="EMBL" id="LMTZ01000001">
    <property type="protein sequence ID" value="KST70322.1"/>
    <property type="molecule type" value="Genomic_DNA"/>
</dbReference>
<accession>A0A0V8A0L9</accession>
<evidence type="ECO:0000259" key="1">
    <source>
        <dbReference type="Pfam" id="PF07992"/>
    </source>
</evidence>
<dbReference type="PANTHER" id="PTHR43755">
    <property type="match status" value="1"/>
</dbReference>
<protein>
    <recommendedName>
        <fullName evidence="1">FAD/NAD(P)-binding domain-containing protein</fullName>
    </recommendedName>
</protein>
<evidence type="ECO:0000313" key="2">
    <source>
        <dbReference type="EMBL" id="KST70322.1"/>
    </source>
</evidence>